<evidence type="ECO:0000256" key="1">
    <source>
        <dbReference type="SAM" id="MobiDB-lite"/>
    </source>
</evidence>
<accession>A0AAV7VX08</accession>
<comment type="caution">
    <text evidence="2">The sequence shown here is derived from an EMBL/GenBank/DDBJ whole genome shotgun (WGS) entry which is preliminary data.</text>
</comment>
<protein>
    <submittedName>
        <fullName evidence="2">Uncharacterized protein</fullName>
    </submittedName>
</protein>
<evidence type="ECO:0000313" key="2">
    <source>
        <dbReference type="EMBL" id="KAJ1204878.1"/>
    </source>
</evidence>
<gene>
    <name evidence="2" type="ORF">NDU88_000316</name>
</gene>
<dbReference type="Proteomes" id="UP001066276">
    <property type="component" value="Chromosome 1_2"/>
</dbReference>
<dbReference type="EMBL" id="JANPWB010000002">
    <property type="protein sequence ID" value="KAJ1204878.1"/>
    <property type="molecule type" value="Genomic_DNA"/>
</dbReference>
<proteinExistence type="predicted"/>
<keyword evidence="3" id="KW-1185">Reference proteome</keyword>
<organism evidence="2 3">
    <name type="scientific">Pleurodeles waltl</name>
    <name type="common">Iberian ribbed newt</name>
    <dbReference type="NCBI Taxonomy" id="8319"/>
    <lineage>
        <taxon>Eukaryota</taxon>
        <taxon>Metazoa</taxon>
        <taxon>Chordata</taxon>
        <taxon>Craniata</taxon>
        <taxon>Vertebrata</taxon>
        <taxon>Euteleostomi</taxon>
        <taxon>Amphibia</taxon>
        <taxon>Batrachia</taxon>
        <taxon>Caudata</taxon>
        <taxon>Salamandroidea</taxon>
        <taxon>Salamandridae</taxon>
        <taxon>Pleurodelinae</taxon>
        <taxon>Pleurodeles</taxon>
    </lineage>
</organism>
<reference evidence="2" key="1">
    <citation type="journal article" date="2022" name="bioRxiv">
        <title>Sequencing and chromosome-scale assembly of the giantPleurodeles waltlgenome.</title>
        <authorList>
            <person name="Brown T."/>
            <person name="Elewa A."/>
            <person name="Iarovenko S."/>
            <person name="Subramanian E."/>
            <person name="Araus A.J."/>
            <person name="Petzold A."/>
            <person name="Susuki M."/>
            <person name="Suzuki K.-i.T."/>
            <person name="Hayashi T."/>
            <person name="Toyoda A."/>
            <person name="Oliveira C."/>
            <person name="Osipova E."/>
            <person name="Leigh N.D."/>
            <person name="Simon A."/>
            <person name="Yun M.H."/>
        </authorList>
    </citation>
    <scope>NUCLEOTIDE SEQUENCE</scope>
    <source>
        <strain evidence="2">20211129_DDA</strain>
        <tissue evidence="2">Liver</tissue>
    </source>
</reference>
<name>A0AAV7VX08_PLEWA</name>
<sequence>MYSYLKKTHLPETLSIQHRRNYSTIFRGVILQMATTCSEPEAKLLNVVETPQELVPRPPEVGSLSSAAPGTSTSVSSASLPELNVGEGARRRKLVEPVPICEENINAFSLVSSILEEVLANV</sequence>
<evidence type="ECO:0000313" key="3">
    <source>
        <dbReference type="Proteomes" id="UP001066276"/>
    </source>
</evidence>
<feature type="compositionally biased region" description="Polar residues" evidence="1">
    <location>
        <begin position="63"/>
        <end position="79"/>
    </location>
</feature>
<feature type="region of interest" description="Disordered" evidence="1">
    <location>
        <begin position="56"/>
        <end position="82"/>
    </location>
</feature>
<dbReference type="AlphaFoldDB" id="A0AAV7VX08"/>